<accession>A0AAP7DKI9</accession>
<keyword evidence="1" id="KW-0812">Transmembrane</keyword>
<protein>
    <submittedName>
        <fullName evidence="3">Acetyl-CoA acetyltransferase</fullName>
    </submittedName>
</protein>
<comment type="caution">
    <text evidence="3">The sequence shown here is derived from an EMBL/GenBank/DDBJ whole genome shotgun (WGS) entry which is preliminary data.</text>
</comment>
<dbReference type="RefSeq" id="WP_005547360.1">
    <property type="nucleotide sequence ID" value="NZ_JABFOR010000030.1"/>
</dbReference>
<keyword evidence="1" id="KW-0472">Membrane</keyword>
<reference evidence="2 5" key="2">
    <citation type="submission" date="2022-05" db="EMBL/GenBank/DDBJ databases">
        <title>Genome Sequencing of Bee-Associated Microbes.</title>
        <authorList>
            <person name="Dunlap C."/>
        </authorList>
    </citation>
    <scope>NUCLEOTIDE SEQUENCE [LARGE SCALE GENOMIC DNA]</scope>
    <source>
        <strain evidence="2 5">NRRL B-04010</strain>
    </source>
</reference>
<dbReference type="AlphaFoldDB" id="A0AAP7DKI9"/>
<dbReference type="GeneID" id="94492665"/>
<reference evidence="3 4" key="1">
    <citation type="submission" date="2020-05" db="EMBL/GenBank/DDBJ databases">
        <title>Whole genome sequencing and identification of novel metabolites from Paenibacillus alvei strain JR949.</title>
        <authorList>
            <person name="Rajendhran J."/>
            <person name="Sree Pranav P."/>
            <person name="Mahalakshmi B."/>
            <person name="Karthikeyan R."/>
        </authorList>
    </citation>
    <scope>NUCLEOTIDE SEQUENCE [LARGE SCALE GENOMIC DNA]</scope>
    <source>
        <strain evidence="3 4">JR949</strain>
    </source>
</reference>
<keyword evidence="1" id="KW-1133">Transmembrane helix</keyword>
<dbReference type="Proteomes" id="UP000552038">
    <property type="component" value="Unassembled WGS sequence"/>
</dbReference>
<dbReference type="EMBL" id="JAMDNP010000093">
    <property type="protein sequence ID" value="MCY9764555.1"/>
    <property type="molecule type" value="Genomic_DNA"/>
</dbReference>
<evidence type="ECO:0000256" key="1">
    <source>
        <dbReference type="SAM" id="Phobius"/>
    </source>
</evidence>
<sequence length="78" mass="9188">MKKARIQNFGLSPIEVRRFVRRNVGRLVVVVLCSGEVLVGRIIFAGIFSFRLRIRRRGISIIRRIRYDDVRAIKRVFC</sequence>
<proteinExistence type="predicted"/>
<feature type="transmembrane region" description="Helical" evidence="1">
    <location>
        <begin position="27"/>
        <end position="50"/>
    </location>
</feature>
<evidence type="ECO:0000313" key="4">
    <source>
        <dbReference type="Proteomes" id="UP000552038"/>
    </source>
</evidence>
<dbReference type="EMBL" id="JABFOR010000030">
    <property type="protein sequence ID" value="NOJ72786.1"/>
    <property type="molecule type" value="Genomic_DNA"/>
</dbReference>
<evidence type="ECO:0000313" key="3">
    <source>
        <dbReference type="EMBL" id="NOJ72786.1"/>
    </source>
</evidence>
<evidence type="ECO:0000313" key="2">
    <source>
        <dbReference type="EMBL" id="MCY9764555.1"/>
    </source>
</evidence>
<gene>
    <name evidence="3" type="ORF">HMI46_19775</name>
    <name evidence="2" type="ORF">M5X12_29095</name>
</gene>
<dbReference type="Proteomes" id="UP001527181">
    <property type="component" value="Unassembled WGS sequence"/>
</dbReference>
<evidence type="ECO:0000313" key="5">
    <source>
        <dbReference type="Proteomes" id="UP001527181"/>
    </source>
</evidence>
<organism evidence="3 4">
    <name type="scientific">Paenibacillus alvei</name>
    <name type="common">Bacillus alvei</name>
    <dbReference type="NCBI Taxonomy" id="44250"/>
    <lineage>
        <taxon>Bacteria</taxon>
        <taxon>Bacillati</taxon>
        <taxon>Bacillota</taxon>
        <taxon>Bacilli</taxon>
        <taxon>Bacillales</taxon>
        <taxon>Paenibacillaceae</taxon>
        <taxon>Paenibacillus</taxon>
    </lineage>
</organism>
<name>A0AAP7DKI9_PAEAL</name>
<keyword evidence="5" id="KW-1185">Reference proteome</keyword>